<protein>
    <recommendedName>
        <fullName evidence="4">RRM domain-containing protein</fullName>
    </recommendedName>
</protein>
<dbReference type="GO" id="GO:0000184">
    <property type="term" value="P:nuclear-transcribed mRNA catabolic process, nonsense-mediated decay"/>
    <property type="evidence" value="ECO:0007669"/>
    <property type="project" value="TreeGrafter"/>
</dbReference>
<comment type="caution">
    <text evidence="5">The sequence shown here is derived from an EMBL/GenBank/DDBJ whole genome shotgun (WGS) entry which is preliminary data.</text>
</comment>
<dbReference type="SMART" id="SM00360">
    <property type="entry name" value="RRM"/>
    <property type="match status" value="3"/>
</dbReference>
<dbReference type="InterPro" id="IPR003954">
    <property type="entry name" value="RRM_euk-type"/>
</dbReference>
<name>A0AAD7UTJ5_9FUNG</name>
<evidence type="ECO:0000313" key="5">
    <source>
        <dbReference type="EMBL" id="KAJ8653319.1"/>
    </source>
</evidence>
<dbReference type="GO" id="GO:0010494">
    <property type="term" value="C:cytoplasmic stress granule"/>
    <property type="evidence" value="ECO:0007669"/>
    <property type="project" value="TreeGrafter"/>
</dbReference>
<dbReference type="PROSITE" id="PS50102">
    <property type="entry name" value="RRM"/>
    <property type="match status" value="3"/>
</dbReference>
<dbReference type="Proteomes" id="UP001234581">
    <property type="component" value="Unassembled WGS sequence"/>
</dbReference>
<evidence type="ECO:0000256" key="2">
    <source>
        <dbReference type="PROSITE-ProRule" id="PRU00176"/>
    </source>
</evidence>
<dbReference type="EMBL" id="JARTCD010000081">
    <property type="protein sequence ID" value="KAJ8653319.1"/>
    <property type="molecule type" value="Genomic_DNA"/>
</dbReference>
<reference evidence="5 6" key="1">
    <citation type="submission" date="2023-03" db="EMBL/GenBank/DDBJ databases">
        <title>Genome sequence of Lichtheimia ornata CBS 291.66.</title>
        <authorList>
            <person name="Mohabir J.T."/>
            <person name="Shea T.P."/>
            <person name="Kurbessoian T."/>
            <person name="Berby B."/>
            <person name="Fontaine J."/>
            <person name="Livny J."/>
            <person name="Gnirke A."/>
            <person name="Stajich J.E."/>
            <person name="Cuomo C.A."/>
        </authorList>
    </citation>
    <scope>NUCLEOTIDE SEQUENCE [LARGE SCALE GENOMIC DNA]</scope>
    <source>
        <strain evidence="5">CBS 291.66</strain>
    </source>
</reference>
<dbReference type="InterPro" id="IPR012677">
    <property type="entry name" value="Nucleotide-bd_a/b_plait_sf"/>
</dbReference>
<dbReference type="AlphaFoldDB" id="A0AAD7UTJ5"/>
<feature type="region of interest" description="Disordered" evidence="3">
    <location>
        <begin position="279"/>
        <end position="321"/>
    </location>
</feature>
<evidence type="ECO:0000259" key="4">
    <source>
        <dbReference type="PROSITE" id="PS50102"/>
    </source>
</evidence>
<dbReference type="RefSeq" id="XP_058338233.1">
    <property type="nucleotide sequence ID" value="XM_058491041.1"/>
</dbReference>
<evidence type="ECO:0000256" key="1">
    <source>
        <dbReference type="ARBA" id="ARBA00022884"/>
    </source>
</evidence>
<dbReference type="GeneID" id="83218471"/>
<organism evidence="5 6">
    <name type="scientific">Lichtheimia ornata</name>
    <dbReference type="NCBI Taxonomy" id="688661"/>
    <lineage>
        <taxon>Eukaryota</taxon>
        <taxon>Fungi</taxon>
        <taxon>Fungi incertae sedis</taxon>
        <taxon>Mucoromycota</taxon>
        <taxon>Mucoromycotina</taxon>
        <taxon>Mucoromycetes</taxon>
        <taxon>Mucorales</taxon>
        <taxon>Lichtheimiaceae</taxon>
        <taxon>Lichtheimia</taxon>
    </lineage>
</organism>
<dbReference type="GO" id="GO:0034063">
    <property type="term" value="P:stress granule assembly"/>
    <property type="evidence" value="ECO:0007669"/>
    <property type="project" value="TreeGrafter"/>
</dbReference>
<dbReference type="PANTHER" id="PTHR47640">
    <property type="entry name" value="TRNA SELENOCYSTEINE 1-ASSOCIATED PROTEIN 1-RELATED-RELATED"/>
    <property type="match status" value="1"/>
</dbReference>
<dbReference type="CDD" id="cd12619">
    <property type="entry name" value="RRM2_PUB1"/>
    <property type="match status" value="1"/>
</dbReference>
<dbReference type="PANTHER" id="PTHR47640:SF5">
    <property type="entry name" value="RRM DOMAIN-CONTAINING PROTEIN"/>
    <property type="match status" value="1"/>
</dbReference>
<keyword evidence="6" id="KW-1185">Reference proteome</keyword>
<dbReference type="SUPFAM" id="SSF54928">
    <property type="entry name" value="RNA-binding domain, RBD"/>
    <property type="match status" value="2"/>
</dbReference>
<dbReference type="GO" id="GO:0043488">
    <property type="term" value="P:regulation of mRNA stability"/>
    <property type="evidence" value="ECO:0007669"/>
    <property type="project" value="TreeGrafter"/>
</dbReference>
<dbReference type="InterPro" id="IPR035979">
    <property type="entry name" value="RBD_domain_sf"/>
</dbReference>
<dbReference type="InterPro" id="IPR050825">
    <property type="entry name" value="RBM42_RBP45_47-like"/>
</dbReference>
<feature type="domain" description="RRM" evidence="4">
    <location>
        <begin position="101"/>
        <end position="179"/>
    </location>
</feature>
<dbReference type="Gene3D" id="3.30.70.330">
    <property type="match status" value="3"/>
</dbReference>
<dbReference type="InterPro" id="IPR000504">
    <property type="entry name" value="RRM_dom"/>
</dbReference>
<proteinExistence type="predicted"/>
<dbReference type="GO" id="GO:0003729">
    <property type="term" value="F:mRNA binding"/>
    <property type="evidence" value="ECO:0007669"/>
    <property type="project" value="InterPro"/>
</dbReference>
<evidence type="ECO:0000256" key="3">
    <source>
        <dbReference type="SAM" id="MobiDB-lite"/>
    </source>
</evidence>
<dbReference type="Pfam" id="PF00076">
    <property type="entry name" value="RRM_1"/>
    <property type="match status" value="3"/>
</dbReference>
<sequence>MSQPTNDGCKALYVGNLDPRVTEDMLTQIFSVIAPVGNVKIIRDRNYSHGGFNYGFVEFGDHAAAEQAMQAMSGRYVFDHEIRVNWAAQGSAQKEDTSNHFHIFVGDLSPEVTDEVLATAFTPFRSMSEARVMWDQTTGKSRGFGFVAFRERQDAEQAIATMNGEWLGSRAIRCNWANQKTTGNTSTTQYSIPANLSYEQVYAQTPPYHTTVYIGNLPHSVTQQDLAPFFQSYGFVSDIRLQSERGFAFIKMDTHGNAANAIFSLQGIAIHGRPAKLSWGKDRTGAGAGGGGGNNANNNNTTGPPQPQPPTAVPAAGGAPPPPTAAAYDPYSPYNYAAYAAPATANWMPPYDARAAPNAGMDAAAVAAAVGGGMPVSAPPAAATGAPPPPGWTQQQQQQYYQQYYNAGQI</sequence>
<keyword evidence="1 2" id="KW-0694">RNA-binding</keyword>
<accession>A0AAD7UTJ5</accession>
<gene>
    <name evidence="5" type="ORF">O0I10_011069</name>
</gene>
<feature type="domain" description="RRM" evidence="4">
    <location>
        <begin position="10"/>
        <end position="89"/>
    </location>
</feature>
<feature type="domain" description="RRM" evidence="4">
    <location>
        <begin position="210"/>
        <end position="282"/>
    </location>
</feature>
<dbReference type="SMART" id="SM00361">
    <property type="entry name" value="RRM_1"/>
    <property type="match status" value="2"/>
</dbReference>
<evidence type="ECO:0000313" key="6">
    <source>
        <dbReference type="Proteomes" id="UP001234581"/>
    </source>
</evidence>